<evidence type="ECO:0000313" key="7">
    <source>
        <dbReference type="Proteomes" id="UP000218209"/>
    </source>
</evidence>
<protein>
    <recommendedName>
        <fullName evidence="5">PABS domain-containing protein</fullName>
    </recommendedName>
</protein>
<dbReference type="OrthoDB" id="38125at2759"/>
<dbReference type="FunFam" id="2.30.140.10:FF:000001">
    <property type="entry name" value="SPE3p Spermidine synthase"/>
    <property type="match status" value="1"/>
</dbReference>
<evidence type="ECO:0000313" key="6">
    <source>
        <dbReference type="EMBL" id="OSX75493.1"/>
    </source>
</evidence>
<name>A0A1X6P4C5_PORUM</name>
<organism evidence="6 7">
    <name type="scientific">Porphyra umbilicalis</name>
    <name type="common">Purple laver</name>
    <name type="synonym">Red alga</name>
    <dbReference type="NCBI Taxonomy" id="2786"/>
    <lineage>
        <taxon>Eukaryota</taxon>
        <taxon>Rhodophyta</taxon>
        <taxon>Bangiophyceae</taxon>
        <taxon>Bangiales</taxon>
        <taxon>Bangiaceae</taxon>
        <taxon>Porphyra</taxon>
    </lineage>
</organism>
<evidence type="ECO:0000256" key="2">
    <source>
        <dbReference type="ARBA" id="ARBA00022679"/>
    </source>
</evidence>
<evidence type="ECO:0000256" key="4">
    <source>
        <dbReference type="RuleBase" id="RU003836"/>
    </source>
</evidence>
<dbReference type="InterPro" id="IPR030374">
    <property type="entry name" value="PABS"/>
</dbReference>
<sequence>MGICGKDLIKDGWFSERGALWPGQAMSLQVTDVLYSGRSAFQDLLVFTNPTYGTVLVLDGVIQVTTRDEFAYQEMIAHLPLFAHPAPVDVLVIGGGDGGVLREVLKHPSVARAVLVEIDAAVVEASKRYLPALAAGFDDPRVEVVIADGAAYMADHVDAYDVIITDSSDPIGPAEVLFQPPFYAAMARSLRAGGLACCQGECMWLHLDLIRPLLSACRRLFPTVGYAYTAVPTYPSGQIGFVICAKDAGVDLATPRRAPSAAVQGRLRYYSPPVHAAAFVLPEFARRAVEEGGDADGGRTAADAVADK</sequence>
<feature type="active site" description="Proton acceptor" evidence="3">
    <location>
        <position position="166"/>
    </location>
</feature>
<dbReference type="GO" id="GO:0008295">
    <property type="term" value="P:spermidine biosynthetic process"/>
    <property type="evidence" value="ECO:0007669"/>
    <property type="project" value="TreeGrafter"/>
</dbReference>
<dbReference type="PANTHER" id="PTHR11558">
    <property type="entry name" value="SPERMIDINE/SPERMINE SYNTHASE"/>
    <property type="match status" value="1"/>
</dbReference>
<dbReference type="Gene3D" id="2.30.140.10">
    <property type="entry name" value="Spermidine synthase, tetramerisation domain"/>
    <property type="match status" value="1"/>
</dbReference>
<dbReference type="Pfam" id="PF17284">
    <property type="entry name" value="Spermine_synt_N"/>
    <property type="match status" value="1"/>
</dbReference>
<keyword evidence="7" id="KW-1185">Reference proteome</keyword>
<dbReference type="InterPro" id="IPR001045">
    <property type="entry name" value="Spermi_synthase"/>
</dbReference>
<dbReference type="NCBIfam" id="NF002010">
    <property type="entry name" value="PRK00811.1"/>
    <property type="match status" value="1"/>
</dbReference>
<proteinExistence type="inferred from homology"/>
<comment type="similarity">
    <text evidence="1 4">Belongs to the spermidine/spermine synthase family.</text>
</comment>
<dbReference type="CDD" id="cd02440">
    <property type="entry name" value="AdoMet_MTases"/>
    <property type="match status" value="1"/>
</dbReference>
<dbReference type="EMBL" id="KV918901">
    <property type="protein sequence ID" value="OSX75493.1"/>
    <property type="molecule type" value="Genomic_DNA"/>
</dbReference>
<keyword evidence="2 3" id="KW-0808">Transferase</keyword>
<dbReference type="Gene3D" id="3.40.50.150">
    <property type="entry name" value="Vaccinia Virus protein VP39"/>
    <property type="match status" value="1"/>
</dbReference>
<dbReference type="InterPro" id="IPR037163">
    <property type="entry name" value="Spermidine_synt_N_sf"/>
</dbReference>
<dbReference type="FunFam" id="3.40.50.150:FF:000013">
    <property type="entry name" value="Spermidine synthase"/>
    <property type="match status" value="1"/>
</dbReference>
<dbReference type="InterPro" id="IPR029063">
    <property type="entry name" value="SAM-dependent_MTases_sf"/>
</dbReference>
<evidence type="ECO:0000259" key="5">
    <source>
        <dbReference type="PROSITE" id="PS51006"/>
    </source>
</evidence>
<dbReference type="Pfam" id="PF01564">
    <property type="entry name" value="Spermine_synth"/>
    <property type="match status" value="1"/>
</dbReference>
<dbReference type="AlphaFoldDB" id="A0A1X6P4C5"/>
<gene>
    <name evidence="6" type="ORF">BU14_0234s0020</name>
</gene>
<accession>A0A1X6P4C5</accession>
<dbReference type="InterPro" id="IPR030373">
    <property type="entry name" value="PABS_CS"/>
</dbReference>
<dbReference type="Proteomes" id="UP000218209">
    <property type="component" value="Unassembled WGS sequence"/>
</dbReference>
<evidence type="ECO:0000256" key="1">
    <source>
        <dbReference type="ARBA" id="ARBA00007867"/>
    </source>
</evidence>
<dbReference type="HAMAP" id="MF_00198">
    <property type="entry name" value="Spermidine_synth"/>
    <property type="match status" value="1"/>
</dbReference>
<dbReference type="SUPFAM" id="SSF53335">
    <property type="entry name" value="S-adenosyl-L-methionine-dependent methyltransferases"/>
    <property type="match status" value="1"/>
</dbReference>
<feature type="domain" description="PABS" evidence="5">
    <location>
        <begin position="11"/>
        <end position="246"/>
    </location>
</feature>
<dbReference type="InterPro" id="IPR035246">
    <property type="entry name" value="Spermidine_synt_N"/>
</dbReference>
<reference evidence="6 7" key="1">
    <citation type="submission" date="2017-03" db="EMBL/GenBank/DDBJ databases">
        <title>WGS assembly of Porphyra umbilicalis.</title>
        <authorList>
            <person name="Brawley S.H."/>
            <person name="Blouin N.A."/>
            <person name="Ficko-Blean E."/>
            <person name="Wheeler G.L."/>
            <person name="Lohr M."/>
            <person name="Goodson H.V."/>
            <person name="Jenkins J.W."/>
            <person name="Blaby-Haas C.E."/>
            <person name="Helliwell K.E."/>
            <person name="Chan C."/>
            <person name="Marriage T."/>
            <person name="Bhattacharya D."/>
            <person name="Klein A.S."/>
            <person name="Badis Y."/>
            <person name="Brodie J."/>
            <person name="Cao Y."/>
            <person name="Collen J."/>
            <person name="Dittami S.M."/>
            <person name="Gachon C.M."/>
            <person name="Green B.R."/>
            <person name="Karpowicz S."/>
            <person name="Kim J.W."/>
            <person name="Kudahl U."/>
            <person name="Lin S."/>
            <person name="Michel G."/>
            <person name="Mittag M."/>
            <person name="Olson B.J."/>
            <person name="Pangilinan J."/>
            <person name="Peng Y."/>
            <person name="Qiu H."/>
            <person name="Shu S."/>
            <person name="Singer J.T."/>
            <person name="Smith A.G."/>
            <person name="Sprecher B.N."/>
            <person name="Wagner V."/>
            <person name="Wang W."/>
            <person name="Wang Z.-Y."/>
            <person name="Yan J."/>
            <person name="Yarish C."/>
            <person name="Zoeuner-Riek S."/>
            <person name="Zhuang Y."/>
            <person name="Zou Y."/>
            <person name="Lindquist E.A."/>
            <person name="Grimwood J."/>
            <person name="Barry K."/>
            <person name="Rokhsar D.S."/>
            <person name="Schmutz J."/>
            <person name="Stiller J.W."/>
            <person name="Grossman A.R."/>
            <person name="Prochnik S.E."/>
        </authorList>
    </citation>
    <scope>NUCLEOTIDE SEQUENCE [LARGE SCALE GENOMIC DNA]</scope>
    <source>
        <strain evidence="6">4086291</strain>
    </source>
</reference>
<keyword evidence="3" id="KW-0620">Polyamine biosynthesis</keyword>
<dbReference type="PANTHER" id="PTHR11558:SF11">
    <property type="entry name" value="SPERMIDINE SYNTHASE"/>
    <property type="match status" value="1"/>
</dbReference>
<dbReference type="PROSITE" id="PS51006">
    <property type="entry name" value="PABS_2"/>
    <property type="match status" value="1"/>
</dbReference>
<dbReference type="GO" id="GO:0004766">
    <property type="term" value="F:spermidine synthase activity"/>
    <property type="evidence" value="ECO:0007669"/>
    <property type="project" value="TreeGrafter"/>
</dbReference>
<dbReference type="PROSITE" id="PS01330">
    <property type="entry name" value="PABS_1"/>
    <property type="match status" value="1"/>
</dbReference>
<dbReference type="NCBIfam" id="TIGR00417">
    <property type="entry name" value="speE"/>
    <property type="match status" value="1"/>
</dbReference>
<evidence type="ECO:0000256" key="3">
    <source>
        <dbReference type="PROSITE-ProRule" id="PRU00354"/>
    </source>
</evidence>
<dbReference type="GO" id="GO:0005829">
    <property type="term" value="C:cytosol"/>
    <property type="evidence" value="ECO:0007669"/>
    <property type="project" value="TreeGrafter"/>
</dbReference>